<dbReference type="EC" id="2.7.7.60" evidence="7"/>
<evidence type="ECO:0000256" key="7">
    <source>
        <dbReference type="HAMAP-Rule" id="MF_00108"/>
    </source>
</evidence>
<feature type="site" description="Positions MEP for the nucleophilic attack" evidence="7">
    <location>
        <position position="218"/>
    </location>
</feature>
<dbReference type="NCBIfam" id="TIGR00453">
    <property type="entry name" value="ispD"/>
    <property type="match status" value="1"/>
</dbReference>
<comment type="similarity">
    <text evidence="3 7">Belongs to the IspD/TarI cytidylyltransferase family. IspD subfamily.</text>
</comment>
<feature type="site" description="Transition state stabilizer" evidence="7">
    <location>
        <position position="23"/>
    </location>
</feature>
<evidence type="ECO:0000256" key="6">
    <source>
        <dbReference type="ARBA" id="ARBA00023229"/>
    </source>
</evidence>
<dbReference type="Pfam" id="PF01128">
    <property type="entry name" value="IspD"/>
    <property type="match status" value="1"/>
</dbReference>
<evidence type="ECO:0000256" key="3">
    <source>
        <dbReference type="ARBA" id="ARBA00009789"/>
    </source>
</evidence>
<dbReference type="InterPro" id="IPR029044">
    <property type="entry name" value="Nucleotide-diphossugar_trans"/>
</dbReference>
<proteinExistence type="inferred from homology"/>
<keyword evidence="5 7" id="KW-0548">Nucleotidyltransferase</keyword>
<feature type="site" description="Transition state stabilizer" evidence="7">
    <location>
        <position position="30"/>
    </location>
</feature>
<dbReference type="FunFam" id="3.90.550.10:FF:000003">
    <property type="entry name" value="2-C-methyl-D-erythritol 4-phosphate cytidylyltransferase"/>
    <property type="match status" value="1"/>
</dbReference>
<evidence type="ECO:0000313" key="8">
    <source>
        <dbReference type="EMBL" id="AMO68144.1"/>
    </source>
</evidence>
<dbReference type="GO" id="GO:0019288">
    <property type="term" value="P:isopentenyl diphosphate biosynthetic process, methylerythritol 4-phosphate pathway"/>
    <property type="evidence" value="ECO:0007669"/>
    <property type="project" value="UniProtKB-UniRule"/>
</dbReference>
<dbReference type="AlphaFoldDB" id="A0A127M4G8"/>
<dbReference type="InterPro" id="IPR001228">
    <property type="entry name" value="IspD"/>
</dbReference>
<accession>A0A127M4G8</accession>
<dbReference type="PANTHER" id="PTHR32125:SF4">
    <property type="entry name" value="2-C-METHYL-D-ERYTHRITOL 4-PHOSPHATE CYTIDYLYLTRANSFERASE, CHLOROPLASTIC"/>
    <property type="match status" value="1"/>
</dbReference>
<organism evidence="8 9">
    <name type="scientific">Zhongshania aliphaticivorans</name>
    <dbReference type="NCBI Taxonomy" id="1470434"/>
    <lineage>
        <taxon>Bacteria</taxon>
        <taxon>Pseudomonadati</taxon>
        <taxon>Pseudomonadota</taxon>
        <taxon>Gammaproteobacteria</taxon>
        <taxon>Cellvibrionales</taxon>
        <taxon>Spongiibacteraceae</taxon>
        <taxon>Zhongshania</taxon>
    </lineage>
</organism>
<dbReference type="STRING" id="1470434.AZF00_07440"/>
<name>A0A127M4G8_9GAMM</name>
<dbReference type="HAMAP" id="MF_00108">
    <property type="entry name" value="IspD"/>
    <property type="match status" value="1"/>
</dbReference>
<comment type="pathway">
    <text evidence="2 7">Isoprenoid biosynthesis; isopentenyl diphosphate biosynthesis via DXP pathway; isopentenyl diphosphate from 1-deoxy-D-xylulose 5-phosphate: step 2/6.</text>
</comment>
<comment type="function">
    <text evidence="7">Catalyzes the formation of 4-diphosphocytidyl-2-C-methyl-D-erythritol from CTP and 2-C-methyl-D-erythritol 4-phosphate (MEP).</text>
</comment>
<dbReference type="Proteomes" id="UP000074119">
    <property type="component" value="Chromosome"/>
</dbReference>
<dbReference type="PROSITE" id="PS01295">
    <property type="entry name" value="ISPD"/>
    <property type="match status" value="1"/>
</dbReference>
<dbReference type="SUPFAM" id="SSF53448">
    <property type="entry name" value="Nucleotide-diphospho-sugar transferases"/>
    <property type="match status" value="1"/>
</dbReference>
<feature type="site" description="Positions MEP for the nucleophilic attack" evidence="7">
    <location>
        <position position="162"/>
    </location>
</feature>
<gene>
    <name evidence="7" type="primary">ispD</name>
    <name evidence="8" type="ORF">AZF00_07440</name>
</gene>
<reference evidence="8 9" key="1">
    <citation type="submission" date="2015-12" db="EMBL/GenBank/DDBJ databases">
        <authorList>
            <person name="Shamseldin A."/>
            <person name="Moawad H."/>
            <person name="Abd El-Rahim W.M."/>
            <person name="Sadowsky M.J."/>
        </authorList>
    </citation>
    <scope>NUCLEOTIDE SEQUENCE [LARGE SCALE GENOMIC DNA]</scope>
    <source>
        <strain evidence="8 9">SM2</strain>
    </source>
</reference>
<dbReference type="InterPro" id="IPR050088">
    <property type="entry name" value="IspD/TarI_cytidylyltransf_bact"/>
</dbReference>
<protein>
    <recommendedName>
        <fullName evidence="7">2-C-methyl-D-erythritol 4-phosphate cytidylyltransferase</fullName>
        <ecNumber evidence="7">2.7.7.60</ecNumber>
    </recommendedName>
    <alternativeName>
        <fullName evidence="7">4-diphosphocytidyl-2C-methyl-D-erythritol synthase</fullName>
    </alternativeName>
    <alternativeName>
        <fullName evidence="7">MEP cytidylyltransferase</fullName>
        <shortName evidence="7">MCT</shortName>
    </alternativeName>
</protein>
<dbReference type="RefSeq" id="WP_008247504.1">
    <property type="nucleotide sequence ID" value="NZ_CP014544.1"/>
</dbReference>
<sequence>MIEDKAVASRLWAVVPAAGRGSRFGAALPKQYLPLAGKTVIEHSIAALLRCPEINEVLVALHAEDETFIKLACAKHPKVRSVTGGLERAESVELALAALNGAAATDWVLVHDAARPCLSDADIHALLLEGREHPPGAILAARVVDTVKRVNGQREAVETVDRNALWRALTPQLFRYGELRAALKHCREHALPVTDEASAIEQFGGRPLLVEGSHRNIKITYPDDLTIATAFLAGGVND</sequence>
<dbReference type="GO" id="GO:0050518">
    <property type="term" value="F:2-C-methyl-D-erythritol 4-phosphate cytidylyltransferase activity"/>
    <property type="evidence" value="ECO:0007669"/>
    <property type="project" value="UniProtKB-UniRule"/>
</dbReference>
<keyword evidence="4 7" id="KW-0808">Transferase</keyword>
<dbReference type="CDD" id="cd02516">
    <property type="entry name" value="CDP-ME_synthetase"/>
    <property type="match status" value="1"/>
</dbReference>
<dbReference type="KEGG" id="zal:AZF00_07440"/>
<dbReference type="PANTHER" id="PTHR32125">
    <property type="entry name" value="2-C-METHYL-D-ERYTHRITOL 4-PHOSPHATE CYTIDYLYLTRANSFERASE, CHLOROPLASTIC"/>
    <property type="match status" value="1"/>
</dbReference>
<evidence type="ECO:0000256" key="5">
    <source>
        <dbReference type="ARBA" id="ARBA00022695"/>
    </source>
</evidence>
<evidence type="ECO:0000256" key="2">
    <source>
        <dbReference type="ARBA" id="ARBA00004787"/>
    </source>
</evidence>
<dbReference type="InterPro" id="IPR018294">
    <property type="entry name" value="ISPD_synthase_CS"/>
</dbReference>
<dbReference type="Gene3D" id="3.90.550.10">
    <property type="entry name" value="Spore Coat Polysaccharide Biosynthesis Protein SpsA, Chain A"/>
    <property type="match status" value="1"/>
</dbReference>
<evidence type="ECO:0000256" key="1">
    <source>
        <dbReference type="ARBA" id="ARBA00001282"/>
    </source>
</evidence>
<evidence type="ECO:0000313" key="9">
    <source>
        <dbReference type="Proteomes" id="UP000074119"/>
    </source>
</evidence>
<keyword evidence="6 7" id="KW-0414">Isoprene biosynthesis</keyword>
<dbReference type="InterPro" id="IPR034683">
    <property type="entry name" value="IspD/TarI"/>
</dbReference>
<comment type="catalytic activity">
    <reaction evidence="1 7">
        <text>2-C-methyl-D-erythritol 4-phosphate + CTP + H(+) = 4-CDP-2-C-methyl-D-erythritol + diphosphate</text>
        <dbReference type="Rhea" id="RHEA:13429"/>
        <dbReference type="ChEBI" id="CHEBI:15378"/>
        <dbReference type="ChEBI" id="CHEBI:33019"/>
        <dbReference type="ChEBI" id="CHEBI:37563"/>
        <dbReference type="ChEBI" id="CHEBI:57823"/>
        <dbReference type="ChEBI" id="CHEBI:58262"/>
        <dbReference type="EC" id="2.7.7.60"/>
    </reaction>
</comment>
<evidence type="ECO:0000256" key="4">
    <source>
        <dbReference type="ARBA" id="ARBA00022679"/>
    </source>
</evidence>
<dbReference type="EMBL" id="CP014544">
    <property type="protein sequence ID" value="AMO68144.1"/>
    <property type="molecule type" value="Genomic_DNA"/>
</dbReference>
<dbReference type="UniPathway" id="UPA00056">
    <property type="reaction ID" value="UER00093"/>
</dbReference>